<dbReference type="PROSITE" id="PS50011">
    <property type="entry name" value="PROTEIN_KINASE_DOM"/>
    <property type="match status" value="1"/>
</dbReference>
<sequence length="350" mass="40109">MRYENKKELIVKIIHFSIDWVSFTCSDCSPTDIRTFRWAVTALRFAFQCLKGNNIFKISDHEFLNLKNKVSCCMSLLISHFQRRERFRYQIRNCIGTGSFGTVYDCIDLDTGELMAIKEIRFPDVNSVVETNQQVKEELDVIQYLQHSNIVEYYGLEYHKDHVHILMEYCSGGSLENLIRNEPITEVSIIKQISVQILEGLRYLHSKDIIHRDIKPDNILIDSKGVVKLVDFGAAKIVKSKKTVNGANTLIGTPAYMAPEIIIGDEVTTKVDIWSFGCTVLEMATGKRPWSNLENEWAIMYNLGISNQRPSIPENSVLGVDGTILLKDCFIRSYSQRPSAEELINCKFFQ</sequence>
<dbReference type="GO" id="GO:0005524">
    <property type="term" value="F:ATP binding"/>
    <property type="evidence" value="ECO:0007669"/>
    <property type="project" value="UniProtKB-UniRule"/>
</dbReference>
<keyword evidence="1 7" id="KW-0723">Serine/threonine-protein kinase</keyword>
<evidence type="ECO:0000313" key="10">
    <source>
        <dbReference type="Proteomes" id="UP000281549"/>
    </source>
</evidence>
<dbReference type="PROSITE" id="PS00108">
    <property type="entry name" value="PROTEIN_KINASE_ST"/>
    <property type="match status" value="1"/>
</dbReference>
<dbReference type="PANTHER" id="PTHR11584">
    <property type="entry name" value="SERINE/THREONINE PROTEIN KINASE"/>
    <property type="match status" value="1"/>
</dbReference>
<feature type="binding site" evidence="6">
    <location>
        <position position="118"/>
    </location>
    <ligand>
        <name>ATP</name>
        <dbReference type="ChEBI" id="CHEBI:30616"/>
    </ligand>
</feature>
<dbReference type="InterPro" id="IPR017441">
    <property type="entry name" value="Protein_kinase_ATP_BS"/>
</dbReference>
<evidence type="ECO:0000256" key="6">
    <source>
        <dbReference type="PROSITE-ProRule" id="PRU10141"/>
    </source>
</evidence>
<evidence type="ECO:0000256" key="7">
    <source>
        <dbReference type="RuleBase" id="RU000304"/>
    </source>
</evidence>
<keyword evidence="5 6" id="KW-0067">ATP-binding</keyword>
<keyword evidence="3 6" id="KW-0547">Nucleotide-binding</keyword>
<evidence type="ECO:0000256" key="2">
    <source>
        <dbReference type="ARBA" id="ARBA00022679"/>
    </source>
</evidence>
<dbReference type="SUPFAM" id="SSF56112">
    <property type="entry name" value="Protein kinase-like (PK-like)"/>
    <property type="match status" value="1"/>
</dbReference>
<dbReference type="PANTHER" id="PTHR11584:SF369">
    <property type="entry name" value="MITOGEN-ACTIVATED PROTEIN KINASE KINASE KINASE 19-RELATED"/>
    <property type="match status" value="1"/>
</dbReference>
<proteinExistence type="inferred from homology"/>
<evidence type="ECO:0000256" key="5">
    <source>
        <dbReference type="ARBA" id="ARBA00022840"/>
    </source>
</evidence>
<name>A0A4P9YQ68_ROZAC</name>
<dbReference type="PROSITE" id="PS00107">
    <property type="entry name" value="PROTEIN_KINASE_ATP"/>
    <property type="match status" value="1"/>
</dbReference>
<feature type="domain" description="Protein kinase" evidence="8">
    <location>
        <begin position="89"/>
        <end position="349"/>
    </location>
</feature>
<dbReference type="InterPro" id="IPR011009">
    <property type="entry name" value="Kinase-like_dom_sf"/>
</dbReference>
<reference evidence="10" key="1">
    <citation type="journal article" date="2018" name="Nat. Microbiol.">
        <title>Leveraging single-cell genomics to expand the fungal tree of life.</title>
        <authorList>
            <person name="Ahrendt S.R."/>
            <person name="Quandt C.A."/>
            <person name="Ciobanu D."/>
            <person name="Clum A."/>
            <person name="Salamov A."/>
            <person name="Andreopoulos B."/>
            <person name="Cheng J.F."/>
            <person name="Woyke T."/>
            <person name="Pelin A."/>
            <person name="Henrissat B."/>
            <person name="Reynolds N.K."/>
            <person name="Benny G.L."/>
            <person name="Smith M.E."/>
            <person name="James T.Y."/>
            <person name="Grigoriev I.V."/>
        </authorList>
    </citation>
    <scope>NUCLEOTIDE SEQUENCE [LARGE SCALE GENOMIC DNA]</scope>
    <source>
        <strain evidence="10">CSF55</strain>
    </source>
</reference>
<dbReference type="EMBL" id="ML004977">
    <property type="protein sequence ID" value="RKP21201.1"/>
    <property type="molecule type" value="Genomic_DNA"/>
</dbReference>
<protein>
    <submittedName>
        <fullName evidence="9">Kinase-like protein</fullName>
    </submittedName>
</protein>
<evidence type="ECO:0000256" key="3">
    <source>
        <dbReference type="ARBA" id="ARBA00022741"/>
    </source>
</evidence>
<dbReference type="Proteomes" id="UP000281549">
    <property type="component" value="Unassembled WGS sequence"/>
</dbReference>
<dbReference type="AlphaFoldDB" id="A0A4P9YQ68"/>
<dbReference type="Gene3D" id="1.10.510.10">
    <property type="entry name" value="Transferase(Phosphotransferase) domain 1"/>
    <property type="match status" value="1"/>
</dbReference>
<dbReference type="GO" id="GO:0004674">
    <property type="term" value="F:protein serine/threonine kinase activity"/>
    <property type="evidence" value="ECO:0007669"/>
    <property type="project" value="UniProtKB-KW"/>
</dbReference>
<keyword evidence="2" id="KW-0808">Transferase</keyword>
<keyword evidence="4 9" id="KW-0418">Kinase</keyword>
<comment type="similarity">
    <text evidence="7">Belongs to the protein kinase superfamily.</text>
</comment>
<evidence type="ECO:0000313" key="9">
    <source>
        <dbReference type="EMBL" id="RKP21201.1"/>
    </source>
</evidence>
<evidence type="ECO:0000256" key="4">
    <source>
        <dbReference type="ARBA" id="ARBA00022777"/>
    </source>
</evidence>
<dbReference type="SMART" id="SM00220">
    <property type="entry name" value="S_TKc"/>
    <property type="match status" value="1"/>
</dbReference>
<evidence type="ECO:0000259" key="8">
    <source>
        <dbReference type="PROSITE" id="PS50011"/>
    </source>
</evidence>
<dbReference type="InterPro" id="IPR000719">
    <property type="entry name" value="Prot_kinase_dom"/>
</dbReference>
<dbReference type="InterPro" id="IPR008271">
    <property type="entry name" value="Ser/Thr_kinase_AS"/>
</dbReference>
<gene>
    <name evidence="9" type="ORF">ROZALSC1DRAFT_11703</name>
</gene>
<accession>A0A4P9YQ68</accession>
<organism evidence="9 10">
    <name type="scientific">Rozella allomycis (strain CSF55)</name>
    <dbReference type="NCBI Taxonomy" id="988480"/>
    <lineage>
        <taxon>Eukaryota</taxon>
        <taxon>Fungi</taxon>
        <taxon>Fungi incertae sedis</taxon>
        <taxon>Cryptomycota</taxon>
        <taxon>Cryptomycota incertae sedis</taxon>
        <taxon>Rozella</taxon>
    </lineage>
</organism>
<evidence type="ECO:0000256" key="1">
    <source>
        <dbReference type="ARBA" id="ARBA00022527"/>
    </source>
</evidence>
<dbReference type="Pfam" id="PF00069">
    <property type="entry name" value="Pkinase"/>
    <property type="match status" value="1"/>
</dbReference>